<organism evidence="1 2">
    <name type="scientific">Photorhabdus temperata subsp. temperata Meg1</name>
    <dbReference type="NCBI Taxonomy" id="1393735"/>
    <lineage>
        <taxon>Bacteria</taxon>
        <taxon>Pseudomonadati</taxon>
        <taxon>Pseudomonadota</taxon>
        <taxon>Gammaproteobacteria</taxon>
        <taxon>Enterobacterales</taxon>
        <taxon>Morganellaceae</taxon>
        <taxon>Photorhabdus</taxon>
    </lineage>
</organism>
<evidence type="ECO:0000313" key="1">
    <source>
        <dbReference type="EMBL" id="KER01075.1"/>
    </source>
</evidence>
<accession>A0A081RQX2</accession>
<gene>
    <name evidence="1" type="ORF">MEG1DRAFT_04346</name>
</gene>
<proteinExistence type="predicted"/>
<dbReference type="Proteomes" id="UP000028002">
    <property type="component" value="Unassembled WGS sequence"/>
</dbReference>
<dbReference type="EMBL" id="JGVH01000108">
    <property type="protein sequence ID" value="KER01075.1"/>
    <property type="molecule type" value="Genomic_DNA"/>
</dbReference>
<dbReference type="AlphaFoldDB" id="A0A081RQX2"/>
<reference evidence="1 2" key="1">
    <citation type="submission" date="2014-03" db="EMBL/GenBank/DDBJ databases">
        <title>Draft Genome of Photorhabdus temperata Meg1.</title>
        <authorList>
            <person name="Hurst S.G.IV."/>
            <person name="Morris K."/>
            <person name="Thomas K."/>
            <person name="Tisa L.S."/>
        </authorList>
    </citation>
    <scope>NUCLEOTIDE SEQUENCE [LARGE SCALE GENOMIC DNA]</scope>
    <source>
        <strain evidence="1 2">Meg1</strain>
    </source>
</reference>
<protein>
    <submittedName>
        <fullName evidence="1">Uncharacterized protein</fullName>
    </submittedName>
</protein>
<comment type="caution">
    <text evidence="1">The sequence shown here is derived from an EMBL/GenBank/DDBJ whole genome shotgun (WGS) entry which is preliminary data.</text>
</comment>
<evidence type="ECO:0000313" key="2">
    <source>
        <dbReference type="Proteomes" id="UP000028002"/>
    </source>
</evidence>
<sequence length="35" mass="4212">MEILERFKKDTENHSIKVLHNSGLYRHLLFNIALM</sequence>
<name>A0A081RQX2_PHOTE</name>